<feature type="transmembrane region" description="Helical" evidence="1">
    <location>
        <begin position="32"/>
        <end position="57"/>
    </location>
</feature>
<dbReference type="SUPFAM" id="SSF54523">
    <property type="entry name" value="Pili subunits"/>
    <property type="match status" value="1"/>
</dbReference>
<feature type="domain" description="Type 4 secretion system PilS N-terminal" evidence="2">
    <location>
        <begin position="64"/>
        <end position="193"/>
    </location>
</feature>
<evidence type="ECO:0000313" key="3">
    <source>
        <dbReference type="EMBL" id="PRW84477.1"/>
    </source>
</evidence>
<dbReference type="InterPro" id="IPR045584">
    <property type="entry name" value="Pilin-like"/>
</dbReference>
<evidence type="ECO:0000259" key="2">
    <source>
        <dbReference type="Pfam" id="PF08805"/>
    </source>
</evidence>
<keyword evidence="1" id="KW-0472">Membrane</keyword>
<evidence type="ECO:0000256" key="1">
    <source>
        <dbReference type="SAM" id="Phobius"/>
    </source>
</evidence>
<dbReference type="Gene3D" id="3.30.1690.10">
    <property type="entry name" value="TcpA-like pilin"/>
    <property type="match status" value="1"/>
</dbReference>
<protein>
    <submittedName>
        <fullName evidence="3">Pilus assembly protein PilS</fullName>
    </submittedName>
</protein>
<keyword evidence="1" id="KW-0812">Transmembrane</keyword>
<evidence type="ECO:0000313" key="4">
    <source>
        <dbReference type="Proteomes" id="UP000239731"/>
    </source>
</evidence>
<name>A0A2T0HN83_PSEFL</name>
<sequence length="194" mass="19914">MKNNQQVVGSHAARLEQVTTSKLLGHRSSKQAGFGALEVMIALGVGIFAIVAAYGWYTKFTSAQNNDTELSNISSLTTNTKQIKTSSGYGPTGTDLVAILLRNSGIPESMQKSGGAIFNSFGGAVTITSTGTGYTLTYNGVPASNCIFLASKSANGDTQTLRINGGAAITGEVTAGDASTSCSAATNTLAWSSR</sequence>
<keyword evidence="1" id="KW-1133">Transmembrane helix</keyword>
<reference evidence="3 4" key="1">
    <citation type="submission" date="2018-03" db="EMBL/GenBank/DDBJ databases">
        <title>Blue discolouration in mozzarella cheese caused by Pseudomonas fluorescens.</title>
        <authorList>
            <person name="Chiesa F."/>
            <person name="Dalmasso A."/>
            <person name="Lomonaco S."/>
        </authorList>
    </citation>
    <scope>NUCLEOTIDE SEQUENCE [LARGE SCALE GENOMIC DNA]</scope>
    <source>
        <strain evidence="3 4">11293</strain>
    </source>
</reference>
<dbReference type="EMBL" id="PVUH01000030">
    <property type="protein sequence ID" value="PRW84477.1"/>
    <property type="molecule type" value="Genomic_DNA"/>
</dbReference>
<proteinExistence type="predicted"/>
<accession>A0A2T0HN83</accession>
<dbReference type="AlphaFoldDB" id="A0A2T0HN83"/>
<dbReference type="RefSeq" id="WP_106118641.1">
    <property type="nucleotide sequence ID" value="NZ_PVUH01000030.1"/>
</dbReference>
<organism evidence="3 4">
    <name type="scientific">Pseudomonas fluorescens</name>
    <dbReference type="NCBI Taxonomy" id="294"/>
    <lineage>
        <taxon>Bacteria</taxon>
        <taxon>Pseudomonadati</taxon>
        <taxon>Pseudomonadota</taxon>
        <taxon>Gammaproteobacteria</taxon>
        <taxon>Pseudomonadales</taxon>
        <taxon>Pseudomonadaceae</taxon>
        <taxon>Pseudomonas</taxon>
    </lineage>
</organism>
<gene>
    <name evidence="3" type="ORF">C7A10_29010</name>
</gene>
<comment type="caution">
    <text evidence="3">The sequence shown here is derived from an EMBL/GenBank/DDBJ whole genome shotgun (WGS) entry which is preliminary data.</text>
</comment>
<dbReference type="InterPro" id="IPR014911">
    <property type="entry name" value="PilS_N"/>
</dbReference>
<dbReference type="Pfam" id="PF08805">
    <property type="entry name" value="PilS"/>
    <property type="match status" value="1"/>
</dbReference>
<dbReference type="Proteomes" id="UP000239731">
    <property type="component" value="Unassembled WGS sequence"/>
</dbReference>